<dbReference type="SMART" id="SM00181">
    <property type="entry name" value="EGF"/>
    <property type="match status" value="9"/>
</dbReference>
<evidence type="ECO:0000256" key="13">
    <source>
        <dbReference type="PIRNR" id="PIRNR036313"/>
    </source>
</evidence>
<dbReference type="FunFam" id="2.10.25.10:FF:000108">
    <property type="entry name" value="Fibulin-1"/>
    <property type="match status" value="1"/>
</dbReference>
<dbReference type="InterPro" id="IPR009030">
    <property type="entry name" value="Growth_fac_rcpt_cys_sf"/>
</dbReference>
<organism evidence="17 18">
    <name type="scientific">Merluccius polli</name>
    <name type="common">Benguela hake</name>
    <name type="synonym">Merluccius cadenati</name>
    <dbReference type="NCBI Taxonomy" id="89951"/>
    <lineage>
        <taxon>Eukaryota</taxon>
        <taxon>Metazoa</taxon>
        <taxon>Chordata</taxon>
        <taxon>Craniata</taxon>
        <taxon>Vertebrata</taxon>
        <taxon>Euteleostomi</taxon>
        <taxon>Actinopterygii</taxon>
        <taxon>Neopterygii</taxon>
        <taxon>Teleostei</taxon>
        <taxon>Neoteleostei</taxon>
        <taxon>Acanthomorphata</taxon>
        <taxon>Zeiogadaria</taxon>
        <taxon>Gadariae</taxon>
        <taxon>Gadiformes</taxon>
        <taxon>Gadoidei</taxon>
        <taxon>Merlucciidae</taxon>
        <taxon>Merluccius</taxon>
    </lineage>
</organism>
<keyword evidence="10" id="KW-1015">Disulfide bond</keyword>
<gene>
    <name evidence="17" type="primary">fbln1</name>
    <name evidence="17" type="ORF">N1851_009785</name>
</gene>
<keyword evidence="4 13" id="KW-0964">Secreted</keyword>
<evidence type="ECO:0000256" key="4">
    <source>
        <dbReference type="ARBA" id="ARBA00022525"/>
    </source>
</evidence>
<dbReference type="InterPro" id="IPR001881">
    <property type="entry name" value="EGF-like_Ca-bd_dom"/>
</dbReference>
<dbReference type="AlphaFoldDB" id="A0AA47MZG2"/>
<evidence type="ECO:0000313" key="18">
    <source>
        <dbReference type="Proteomes" id="UP001174136"/>
    </source>
</evidence>
<dbReference type="InterPro" id="IPR026823">
    <property type="entry name" value="cEGF"/>
</dbReference>
<evidence type="ECO:0000256" key="8">
    <source>
        <dbReference type="ARBA" id="ARBA00022737"/>
    </source>
</evidence>
<dbReference type="EMBL" id="JAOPHQ010001747">
    <property type="protein sequence ID" value="KAK0149487.1"/>
    <property type="molecule type" value="Genomic_DNA"/>
</dbReference>
<dbReference type="SMART" id="SM00104">
    <property type="entry name" value="ANATO"/>
    <property type="match status" value="3"/>
</dbReference>
<keyword evidence="8" id="KW-0677">Repeat</keyword>
<evidence type="ECO:0000256" key="11">
    <source>
        <dbReference type="ARBA" id="ARBA00023180"/>
    </source>
</evidence>
<evidence type="ECO:0000256" key="1">
    <source>
        <dbReference type="ARBA" id="ARBA00004498"/>
    </source>
</evidence>
<evidence type="ECO:0000259" key="15">
    <source>
        <dbReference type="PROSITE" id="PS01178"/>
    </source>
</evidence>
<evidence type="ECO:0000256" key="9">
    <source>
        <dbReference type="ARBA" id="ARBA00022837"/>
    </source>
</evidence>
<dbReference type="GO" id="GO:0005509">
    <property type="term" value="F:calcium ion binding"/>
    <property type="evidence" value="ECO:0007669"/>
    <property type="project" value="InterPro"/>
</dbReference>
<comment type="similarity">
    <text evidence="2 13">Belongs to the fibulin family.</text>
</comment>
<name>A0AA47MZG2_MERPO</name>
<comment type="caution">
    <text evidence="17">The sequence shown here is derived from an EMBL/GenBank/DDBJ whole genome shotgun (WGS) entry which is preliminary data.</text>
</comment>
<dbReference type="PROSITE" id="PS01187">
    <property type="entry name" value="EGF_CA"/>
    <property type="match status" value="3"/>
</dbReference>
<dbReference type="FunFam" id="2.10.25.10:FF:000341">
    <property type="entry name" value="Fibulin 2"/>
    <property type="match status" value="1"/>
</dbReference>
<evidence type="ECO:0000256" key="2">
    <source>
        <dbReference type="ARBA" id="ARBA00006127"/>
    </source>
</evidence>
<dbReference type="FunFam" id="2.10.25.10:FF:000150">
    <property type="entry name" value="Fibulin-1"/>
    <property type="match status" value="1"/>
</dbReference>
<feature type="domain" description="EGF-like" evidence="16">
    <location>
        <begin position="447"/>
        <end position="490"/>
    </location>
</feature>
<dbReference type="Pfam" id="PF22914">
    <property type="entry name" value="Fibulin_C"/>
    <property type="match status" value="2"/>
</dbReference>
<dbReference type="PANTHER" id="PTHR24034:SF97">
    <property type="entry name" value="FIBULIN-1"/>
    <property type="match status" value="1"/>
</dbReference>
<comment type="subcellular location">
    <subcellularLocation>
        <location evidence="1 13">Secreted</location>
        <location evidence="1 13">Extracellular space</location>
        <location evidence="1 13">Extracellular matrix</location>
    </subcellularLocation>
</comment>
<dbReference type="PROSITE" id="PS50026">
    <property type="entry name" value="EGF_3"/>
    <property type="match status" value="3"/>
</dbReference>
<evidence type="ECO:0000256" key="7">
    <source>
        <dbReference type="ARBA" id="ARBA00022729"/>
    </source>
</evidence>
<evidence type="ECO:0000256" key="14">
    <source>
        <dbReference type="PROSITE-ProRule" id="PRU00076"/>
    </source>
</evidence>
<dbReference type="GO" id="GO:0030198">
    <property type="term" value="P:extracellular matrix organization"/>
    <property type="evidence" value="ECO:0007669"/>
    <property type="project" value="InterPro"/>
</dbReference>
<dbReference type="SMART" id="SM00179">
    <property type="entry name" value="EGF_CA"/>
    <property type="match status" value="8"/>
</dbReference>
<dbReference type="InterPro" id="IPR000020">
    <property type="entry name" value="Anaphylatoxin/fibulin"/>
</dbReference>
<dbReference type="GO" id="GO:0005576">
    <property type="term" value="C:extracellular region"/>
    <property type="evidence" value="ECO:0007669"/>
    <property type="project" value="InterPro"/>
</dbReference>
<feature type="domain" description="Anaphylatoxin-like" evidence="15">
    <location>
        <begin position="48"/>
        <end position="80"/>
    </location>
</feature>
<dbReference type="InterPro" id="IPR049883">
    <property type="entry name" value="NOTCH1_EGF-like"/>
</dbReference>
<dbReference type="PROSITE" id="PS01186">
    <property type="entry name" value="EGF_2"/>
    <property type="match status" value="2"/>
</dbReference>
<evidence type="ECO:0000256" key="12">
    <source>
        <dbReference type="ARBA" id="ARBA00057836"/>
    </source>
</evidence>
<keyword evidence="18" id="KW-1185">Reference proteome</keyword>
<evidence type="ECO:0000256" key="10">
    <source>
        <dbReference type="ARBA" id="ARBA00023157"/>
    </source>
</evidence>
<dbReference type="PIRSF" id="PIRSF036313">
    <property type="entry name" value="Fibulin-1"/>
    <property type="match status" value="1"/>
</dbReference>
<dbReference type="FunFam" id="2.10.25.10:FF:000104">
    <property type="entry name" value="Fibulin-1"/>
    <property type="match status" value="1"/>
</dbReference>
<proteinExistence type="inferred from homology"/>
<dbReference type="FunFam" id="2.10.25.10:FF:000078">
    <property type="entry name" value="Fibulin-1"/>
    <property type="match status" value="1"/>
</dbReference>
<dbReference type="PROSITE" id="PS01178">
    <property type="entry name" value="ANAPHYLATOXIN_2"/>
    <property type="match status" value="1"/>
</dbReference>
<sequence>MSFEDCCKDGHLRGSVNQDCTDLPLISASTTCRIVQEQCCVTVLEDKMCTTGINMAKEQSTCLTEQFSNTCESKTTKTCCECCLLGKAAQAEGQPCDHSLSLGYQCGLVSRACCVDGAALTLNDTLDGGASPLEAESDVGDADAKVTGPCHDNGQCAHLCVGNGTCTCYKGYKLKPNGKSCDDINECLLGSSNCRVGEHCINTEGSFRCQREISCGTGYELTDNNSCKDIDECETGTHNCVPQFECQNTQGSFRCHPKVKCGVGYIQDALGSCIDINECLAQTGPCHAGHVCINSMGSYTCQRNSVNCGRGYHLNAEGTRCVDIDECKGPDGACSGHGCINLVGSFRCECATGYIFNSINRVCEDINECRHYPGRLCAHKCENNLGSYTCSCTTGFKLASDGRNCDDLNECELNPCSQECANVYGSYQCYCRRGYQLSDVDGLTCEDIDECALPTGGHICSYRCHNTAGSFHCSCPAKGYTLAPNGRSCQDIDECVAGTHSCAENQSCFNVQGDFRCQSFECPTNYRQIGETRCERLHCNESSECLATPVRITYYYLTFPTNIPVPTSVFRMGPSHVAPGDDIHVAIVAGNDGGYFRAEQLPAGGVMAVVRPFAAAQDFELSLELRLRRYGHLSTYRAKVMVIVTQEEPRVPYDPLLETARIPHSGTIRCMKSCPPNDMTCILDPVHSVSHTFISMATLRDFTKPEEIVFLRTTVPAYGAYQFGTYDVMFEIQDGNAERAFDVIKRVENGVYIGVVRQVRPIIGPLNLVLKLAMINLTSQGASHQSVINIHVSVSEFWF</sequence>
<keyword evidence="7" id="KW-0732">Signal</keyword>
<evidence type="ECO:0000256" key="6">
    <source>
        <dbReference type="ARBA" id="ARBA00022536"/>
    </source>
</evidence>
<dbReference type="Pfam" id="PF07645">
    <property type="entry name" value="EGF_CA"/>
    <property type="match status" value="4"/>
</dbReference>
<evidence type="ECO:0000313" key="17">
    <source>
        <dbReference type="EMBL" id="KAK0149487.1"/>
    </source>
</evidence>
<dbReference type="PROSITE" id="PS00010">
    <property type="entry name" value="ASX_HYDROXYL"/>
    <property type="match status" value="4"/>
</dbReference>
<dbReference type="FunFam" id="2.10.25.10:FF:001228">
    <property type="entry name" value="Fibulin 1"/>
    <property type="match status" value="1"/>
</dbReference>
<dbReference type="InterPro" id="IPR000152">
    <property type="entry name" value="EGF-type_Asp/Asn_hydroxyl_site"/>
</dbReference>
<dbReference type="Pfam" id="PF12662">
    <property type="entry name" value="cEGF"/>
    <property type="match status" value="3"/>
</dbReference>
<dbReference type="PANTHER" id="PTHR24034">
    <property type="entry name" value="EGF-LIKE DOMAIN-CONTAINING PROTEIN"/>
    <property type="match status" value="1"/>
</dbReference>
<comment type="subunit">
    <text evidence="13">Homomultimerizes and interacts with various extracellular matrix components.</text>
</comment>
<accession>A0AA47MZG2</accession>
<protein>
    <recommendedName>
        <fullName evidence="3 13">Fibulin-1</fullName>
    </recommendedName>
</protein>
<reference evidence="17" key="1">
    <citation type="journal article" date="2023" name="Front. Mar. Sci.">
        <title>A new Merluccius polli reference genome to investigate the effects of global change in West African waters.</title>
        <authorList>
            <person name="Mateo J.L."/>
            <person name="Blanco-Fernandez C."/>
            <person name="Garcia-Vazquez E."/>
            <person name="Machado-Schiaffino G."/>
        </authorList>
    </citation>
    <scope>NUCLEOTIDE SEQUENCE</scope>
    <source>
        <strain evidence="17">C29</strain>
        <tissue evidence="17">Fin</tissue>
    </source>
</reference>
<feature type="domain" description="EGF-like" evidence="16">
    <location>
        <begin position="407"/>
        <end position="446"/>
    </location>
</feature>
<dbReference type="FunFam" id="2.10.25.10:FF:000139">
    <property type="entry name" value="Fibulin-1"/>
    <property type="match status" value="1"/>
</dbReference>
<dbReference type="CDD" id="cd00054">
    <property type="entry name" value="EGF_CA"/>
    <property type="match status" value="3"/>
</dbReference>
<dbReference type="Proteomes" id="UP001174136">
    <property type="component" value="Unassembled WGS sequence"/>
</dbReference>
<keyword evidence="9" id="KW-0106">Calcium</keyword>
<keyword evidence="5 13" id="KW-0272">Extracellular matrix</keyword>
<evidence type="ECO:0000259" key="16">
    <source>
        <dbReference type="PROSITE" id="PS50026"/>
    </source>
</evidence>
<dbReference type="GO" id="GO:0016504">
    <property type="term" value="F:peptidase activator activity"/>
    <property type="evidence" value="ECO:0007669"/>
    <property type="project" value="InterPro"/>
</dbReference>
<dbReference type="InterPro" id="IPR018097">
    <property type="entry name" value="EGF_Ca-bd_CS"/>
</dbReference>
<dbReference type="Gene3D" id="2.10.25.10">
    <property type="entry name" value="Laminin"/>
    <property type="match status" value="9"/>
</dbReference>
<dbReference type="InterPro" id="IPR000742">
    <property type="entry name" value="EGF"/>
</dbReference>
<keyword evidence="11" id="KW-0325">Glycoprotein</keyword>
<dbReference type="InterPro" id="IPR017048">
    <property type="entry name" value="Fibulin-1"/>
</dbReference>
<comment type="caution">
    <text evidence="14">Lacks conserved residue(s) required for the propagation of feature annotation.</text>
</comment>
<keyword evidence="6 14" id="KW-0245">EGF-like domain</keyword>
<dbReference type="Pfam" id="PF01821">
    <property type="entry name" value="ANATO"/>
    <property type="match status" value="1"/>
</dbReference>
<comment type="function">
    <text evidence="12 13">Incorporated into fibronectin-containing matrix fibers. May play a role in cell adhesion and migration along protein fibers within the extracellular matrix (ECM). Could be important for certain developmental processes and contribute to the supramolecular organization of ECM architecture, in particular to those of basement membranes.</text>
</comment>
<feature type="domain" description="EGF-like" evidence="16">
    <location>
        <begin position="323"/>
        <end position="364"/>
    </location>
</feature>
<evidence type="ECO:0000256" key="3">
    <source>
        <dbReference type="ARBA" id="ARBA00021554"/>
    </source>
</evidence>
<evidence type="ECO:0000256" key="5">
    <source>
        <dbReference type="ARBA" id="ARBA00022530"/>
    </source>
</evidence>
<dbReference type="InterPro" id="IPR050751">
    <property type="entry name" value="ECM_structural_protein"/>
</dbReference>
<dbReference type="SUPFAM" id="SSF57184">
    <property type="entry name" value="Growth factor receptor domain"/>
    <property type="match status" value="2"/>
</dbReference>
<dbReference type="InterPro" id="IPR055088">
    <property type="entry name" value="Fibulin_C"/>
</dbReference>
<dbReference type="SUPFAM" id="SSF57196">
    <property type="entry name" value="EGF/Laminin"/>
    <property type="match status" value="2"/>
</dbReference>